<comment type="cofactor">
    <cofactor evidence="1 7">
        <name>pyridoxal 5'-phosphate</name>
        <dbReference type="ChEBI" id="CHEBI:597326"/>
    </cofactor>
</comment>
<protein>
    <recommendedName>
        <fullName evidence="3 8">Cysteine desulfurase</fullName>
        <ecNumber evidence="3 8">2.8.1.7</ecNumber>
    </recommendedName>
</protein>
<dbReference type="EMBL" id="FNAP01000001">
    <property type="protein sequence ID" value="SDD67944.1"/>
    <property type="molecule type" value="Genomic_DNA"/>
</dbReference>
<evidence type="ECO:0000256" key="6">
    <source>
        <dbReference type="ARBA" id="ARBA00050776"/>
    </source>
</evidence>
<dbReference type="GO" id="GO:0006534">
    <property type="term" value="P:cysteine metabolic process"/>
    <property type="evidence" value="ECO:0007669"/>
    <property type="project" value="UniProtKB-UniRule"/>
</dbReference>
<accession>A0A1G6WQ83</accession>
<evidence type="ECO:0000259" key="9">
    <source>
        <dbReference type="Pfam" id="PF00266"/>
    </source>
</evidence>
<evidence type="ECO:0000256" key="4">
    <source>
        <dbReference type="ARBA" id="ARBA00022679"/>
    </source>
</evidence>
<keyword evidence="10" id="KW-0456">Lyase</keyword>
<dbReference type="EC" id="2.8.1.7" evidence="3 8"/>
<dbReference type="PANTHER" id="PTHR43586">
    <property type="entry name" value="CYSTEINE DESULFURASE"/>
    <property type="match status" value="1"/>
</dbReference>
<comment type="catalytic activity">
    <reaction evidence="6 8">
        <text>(sulfur carrier)-H + L-cysteine = (sulfur carrier)-SH + L-alanine</text>
        <dbReference type="Rhea" id="RHEA:43892"/>
        <dbReference type="Rhea" id="RHEA-COMP:14737"/>
        <dbReference type="Rhea" id="RHEA-COMP:14739"/>
        <dbReference type="ChEBI" id="CHEBI:29917"/>
        <dbReference type="ChEBI" id="CHEBI:35235"/>
        <dbReference type="ChEBI" id="CHEBI:57972"/>
        <dbReference type="ChEBI" id="CHEBI:64428"/>
        <dbReference type="EC" id="2.8.1.7"/>
    </reaction>
</comment>
<dbReference type="SUPFAM" id="SSF53383">
    <property type="entry name" value="PLP-dependent transferases"/>
    <property type="match status" value="1"/>
</dbReference>
<evidence type="ECO:0000313" key="10">
    <source>
        <dbReference type="EMBL" id="SDD67944.1"/>
    </source>
</evidence>
<dbReference type="Pfam" id="PF00266">
    <property type="entry name" value="Aminotran_5"/>
    <property type="match status" value="1"/>
</dbReference>
<dbReference type="GO" id="GO:0031071">
    <property type="term" value="F:cysteine desulfurase activity"/>
    <property type="evidence" value="ECO:0007669"/>
    <property type="project" value="UniProtKB-UniRule"/>
</dbReference>
<dbReference type="InterPro" id="IPR015422">
    <property type="entry name" value="PyrdxlP-dep_Trfase_small"/>
</dbReference>
<proteinExistence type="inferred from homology"/>
<dbReference type="STRING" id="69960.SAMN05421720_101233"/>
<dbReference type="Gene3D" id="3.40.640.10">
    <property type="entry name" value="Type I PLP-dependent aspartate aminotransferase-like (Major domain)"/>
    <property type="match status" value="1"/>
</dbReference>
<evidence type="ECO:0000256" key="7">
    <source>
        <dbReference type="RuleBase" id="RU004504"/>
    </source>
</evidence>
<dbReference type="CDD" id="cd06453">
    <property type="entry name" value="SufS_like"/>
    <property type="match status" value="1"/>
</dbReference>
<dbReference type="PROSITE" id="PS00595">
    <property type="entry name" value="AA_TRANSFER_CLASS_5"/>
    <property type="match status" value="1"/>
</dbReference>
<dbReference type="Proteomes" id="UP000199412">
    <property type="component" value="Unassembled WGS sequence"/>
</dbReference>
<dbReference type="NCBIfam" id="TIGR01979">
    <property type="entry name" value="sufS"/>
    <property type="match status" value="1"/>
</dbReference>
<evidence type="ECO:0000256" key="3">
    <source>
        <dbReference type="ARBA" id="ARBA00012239"/>
    </source>
</evidence>
<dbReference type="GO" id="GO:0016829">
    <property type="term" value="F:lyase activity"/>
    <property type="evidence" value="ECO:0007669"/>
    <property type="project" value="UniProtKB-KW"/>
</dbReference>
<comment type="function">
    <text evidence="8">Catalyzes the removal of elemental sulfur and selenium atoms from L-cysteine, L-cystine, L-selenocysteine, and L-selenocystine to produce L-alanine.</text>
</comment>
<evidence type="ECO:0000256" key="5">
    <source>
        <dbReference type="ARBA" id="ARBA00022898"/>
    </source>
</evidence>
<dbReference type="InterPro" id="IPR000192">
    <property type="entry name" value="Aminotrans_V_dom"/>
</dbReference>
<evidence type="ECO:0000256" key="2">
    <source>
        <dbReference type="ARBA" id="ARBA00010447"/>
    </source>
</evidence>
<sequence length="415" mass="44485">MDAATMTQAPVFDPEAARDDFPILARLVHGKPLVYLDTGASAQKPRQVLDAMARAQTECYANVHRGAYWLSETATSRFEAARETVRGFLNAGNEREIVFTANATDSINLVAQTWGRANLGPSDAVLISELEHHANIVPWQMLRDEKGVEVRVAPITDDGALDMAGFERLLDERVKLVAVAHCSNVLGTILPVADIVARAHAVGARVLVDGSQAVVHGPVDVRALDCDFYAFTGHKLYGPTGIGVLFGKLDLLEAMPPWKGGGDMIESVTFEKTTYAAPPARFEAGTPPIVEAIGLAAAVDYVQGIGMAAIADHEADLLRYAMQRLASVEGLTIHGTAPHKAAVLSFTVDGLHPQDLAMVLDRSGLCLRAGHHCAEPLMRRLGVAGTIRASFGLYNTRSDVDVLISALEKARNLLA</sequence>
<keyword evidence="5 8" id="KW-0663">Pyridoxal phosphate</keyword>
<feature type="domain" description="Aminotransferase class V" evidence="9">
    <location>
        <begin position="34"/>
        <end position="403"/>
    </location>
</feature>
<keyword evidence="11" id="KW-1185">Reference proteome</keyword>
<gene>
    <name evidence="10" type="ORF">SAMN05421720_101233</name>
</gene>
<dbReference type="InterPro" id="IPR020578">
    <property type="entry name" value="Aminotrans_V_PyrdxlP_BS"/>
</dbReference>
<comment type="similarity">
    <text evidence="2 8">Belongs to the class-V pyridoxal-phosphate-dependent aminotransferase family. Csd subfamily.</text>
</comment>
<dbReference type="GO" id="GO:0030170">
    <property type="term" value="F:pyridoxal phosphate binding"/>
    <property type="evidence" value="ECO:0007669"/>
    <property type="project" value="UniProtKB-UniRule"/>
</dbReference>
<evidence type="ECO:0000256" key="1">
    <source>
        <dbReference type="ARBA" id="ARBA00001933"/>
    </source>
</evidence>
<name>A0A1G6WQ83_9PROT</name>
<evidence type="ECO:0000313" key="11">
    <source>
        <dbReference type="Proteomes" id="UP000199412"/>
    </source>
</evidence>
<evidence type="ECO:0000256" key="8">
    <source>
        <dbReference type="RuleBase" id="RU004506"/>
    </source>
</evidence>
<dbReference type="InterPro" id="IPR010970">
    <property type="entry name" value="Cys_dSase_SufS"/>
</dbReference>
<organism evidence="10 11">
    <name type="scientific">Rhodospira trueperi</name>
    <dbReference type="NCBI Taxonomy" id="69960"/>
    <lineage>
        <taxon>Bacteria</taxon>
        <taxon>Pseudomonadati</taxon>
        <taxon>Pseudomonadota</taxon>
        <taxon>Alphaproteobacteria</taxon>
        <taxon>Rhodospirillales</taxon>
        <taxon>Rhodospirillaceae</taxon>
        <taxon>Rhodospira</taxon>
    </lineage>
</organism>
<dbReference type="InterPro" id="IPR015424">
    <property type="entry name" value="PyrdxlP-dep_Trfase"/>
</dbReference>
<dbReference type="PANTHER" id="PTHR43586:SF8">
    <property type="entry name" value="CYSTEINE DESULFURASE 1, CHLOROPLASTIC"/>
    <property type="match status" value="1"/>
</dbReference>
<dbReference type="Gene3D" id="3.90.1150.10">
    <property type="entry name" value="Aspartate Aminotransferase, domain 1"/>
    <property type="match status" value="1"/>
</dbReference>
<dbReference type="InterPro" id="IPR015421">
    <property type="entry name" value="PyrdxlP-dep_Trfase_major"/>
</dbReference>
<reference evidence="10 11" key="1">
    <citation type="submission" date="2016-10" db="EMBL/GenBank/DDBJ databases">
        <authorList>
            <person name="de Groot N.N."/>
        </authorList>
    </citation>
    <scope>NUCLEOTIDE SEQUENCE [LARGE SCALE GENOMIC DNA]</scope>
    <source>
        <strain evidence="10 11">ATCC 700224</strain>
    </source>
</reference>
<dbReference type="AlphaFoldDB" id="A0A1G6WQ83"/>
<keyword evidence="4 8" id="KW-0808">Transferase</keyword>